<dbReference type="EMBL" id="CM004470">
    <property type="protein sequence ID" value="OCT90299.1"/>
    <property type="molecule type" value="Genomic_DNA"/>
</dbReference>
<protein>
    <submittedName>
        <fullName evidence="1">Uncharacterized protein</fullName>
    </submittedName>
</protein>
<dbReference type="AlphaFoldDB" id="A0A974DE21"/>
<name>A0A974DE21_XENLA</name>
<evidence type="ECO:0000313" key="1">
    <source>
        <dbReference type="EMBL" id="OCT90299.1"/>
    </source>
</evidence>
<sequence length="79" mass="8729">MEPMPVQQPVSVFIYNLLSSFIVHSVSQMFEPNSKSDLSYLLVSDSTVASQLQQADEKKATLVSQITAINQTLGKQMPL</sequence>
<dbReference type="Proteomes" id="UP000694892">
    <property type="component" value="Chromosome 3L"/>
</dbReference>
<reference evidence="2" key="1">
    <citation type="journal article" date="2016" name="Nature">
        <title>Genome evolution in the allotetraploid frog Xenopus laevis.</title>
        <authorList>
            <person name="Session A.M."/>
            <person name="Uno Y."/>
            <person name="Kwon T."/>
            <person name="Chapman J.A."/>
            <person name="Toyoda A."/>
            <person name="Takahashi S."/>
            <person name="Fukui A."/>
            <person name="Hikosaka A."/>
            <person name="Suzuki A."/>
            <person name="Kondo M."/>
            <person name="van Heeringen S.J."/>
            <person name="Quigley I."/>
            <person name="Heinz S."/>
            <person name="Ogino H."/>
            <person name="Ochi H."/>
            <person name="Hellsten U."/>
            <person name="Lyons J.B."/>
            <person name="Simakov O."/>
            <person name="Putnam N."/>
            <person name="Stites J."/>
            <person name="Kuroki Y."/>
            <person name="Tanaka T."/>
            <person name="Michiue T."/>
            <person name="Watanabe M."/>
            <person name="Bogdanovic O."/>
            <person name="Lister R."/>
            <person name="Georgiou G."/>
            <person name="Paranjpe S.S."/>
            <person name="van Kruijsbergen I."/>
            <person name="Shu S."/>
            <person name="Carlson J."/>
            <person name="Kinoshita T."/>
            <person name="Ohta Y."/>
            <person name="Mawaribuchi S."/>
            <person name="Jenkins J."/>
            <person name="Grimwood J."/>
            <person name="Schmutz J."/>
            <person name="Mitros T."/>
            <person name="Mozaffari S.V."/>
            <person name="Suzuki Y."/>
            <person name="Haramoto Y."/>
            <person name="Yamamoto T.S."/>
            <person name="Takagi C."/>
            <person name="Heald R."/>
            <person name="Miller K."/>
            <person name="Haudenschild C."/>
            <person name="Kitzman J."/>
            <person name="Nakayama T."/>
            <person name="Izutsu Y."/>
            <person name="Robert J."/>
            <person name="Fortriede J."/>
            <person name="Burns K."/>
            <person name="Lotay V."/>
            <person name="Karimi K."/>
            <person name="Yasuoka Y."/>
            <person name="Dichmann D.S."/>
            <person name="Flajnik M.F."/>
            <person name="Houston D.W."/>
            <person name="Shendure J."/>
            <person name="DuPasquier L."/>
            <person name="Vize P.D."/>
            <person name="Zorn A.M."/>
            <person name="Ito M."/>
            <person name="Marcotte E.M."/>
            <person name="Wallingford J.B."/>
            <person name="Ito Y."/>
            <person name="Asashima M."/>
            <person name="Ueno N."/>
            <person name="Matsuda Y."/>
            <person name="Veenstra G.J."/>
            <person name="Fujiyama A."/>
            <person name="Harland R.M."/>
            <person name="Taira M."/>
            <person name="Rokhsar D.S."/>
        </authorList>
    </citation>
    <scope>NUCLEOTIDE SEQUENCE [LARGE SCALE GENOMIC DNA]</scope>
    <source>
        <strain evidence="2">J</strain>
    </source>
</reference>
<organism evidence="1 2">
    <name type="scientific">Xenopus laevis</name>
    <name type="common">African clawed frog</name>
    <dbReference type="NCBI Taxonomy" id="8355"/>
    <lineage>
        <taxon>Eukaryota</taxon>
        <taxon>Metazoa</taxon>
        <taxon>Chordata</taxon>
        <taxon>Craniata</taxon>
        <taxon>Vertebrata</taxon>
        <taxon>Euteleostomi</taxon>
        <taxon>Amphibia</taxon>
        <taxon>Batrachia</taxon>
        <taxon>Anura</taxon>
        <taxon>Pipoidea</taxon>
        <taxon>Pipidae</taxon>
        <taxon>Xenopodinae</taxon>
        <taxon>Xenopus</taxon>
        <taxon>Xenopus</taxon>
    </lineage>
</organism>
<proteinExistence type="predicted"/>
<evidence type="ECO:0000313" key="2">
    <source>
        <dbReference type="Proteomes" id="UP000694892"/>
    </source>
</evidence>
<accession>A0A974DE21</accession>
<gene>
    <name evidence="1" type="ORF">XELAEV_18018911mg</name>
</gene>